<evidence type="ECO:0000256" key="9">
    <source>
        <dbReference type="ARBA" id="ARBA00039086"/>
    </source>
</evidence>
<dbReference type="EC" id="5.3.2.1" evidence="9"/>
<protein>
    <recommendedName>
        <fullName evidence="12">L-dopachrome isomerase</fullName>
        <ecNumber evidence="9">5.3.2.1</ecNumber>
        <ecNumber evidence="8">5.3.3.12</ecNumber>
    </recommendedName>
    <alternativeName>
        <fullName evidence="10">L-dopachrome tautomerase</fullName>
    </alternativeName>
    <alternativeName>
        <fullName evidence="11">Phenylpyruvate tautomerase</fullName>
    </alternativeName>
</protein>
<reference evidence="13" key="2">
    <citation type="journal article" date="2021" name="Genome Biol. Evol.">
        <title>Developing a high-quality reference genome for a parasitic bivalve with doubly uniparental inheritance (Bivalvia: Unionida).</title>
        <authorList>
            <person name="Smith C.H."/>
        </authorList>
    </citation>
    <scope>NUCLEOTIDE SEQUENCE</scope>
    <source>
        <strain evidence="13">CHS0354</strain>
        <tissue evidence="13">Mantle</tissue>
    </source>
</reference>
<evidence type="ECO:0000256" key="3">
    <source>
        <dbReference type="ARBA" id="ARBA00022514"/>
    </source>
</evidence>
<sequence>MPIFRIYTNILKCEIPDSFLFVATSFIAKLLEKPEPYVQVQVHAEQIMCHGGSTGPCASVELLSLGSLGPANNKEHAKAISDFIEKQLEIPRKRFFINFVDLDASNIALGGETFG</sequence>
<reference evidence="13" key="3">
    <citation type="submission" date="2023-05" db="EMBL/GenBank/DDBJ databases">
        <authorList>
            <person name="Smith C.H."/>
        </authorList>
    </citation>
    <scope>NUCLEOTIDE SEQUENCE</scope>
    <source>
        <strain evidence="13">CHS0354</strain>
        <tissue evidence="13">Mantle</tissue>
    </source>
</reference>
<proteinExistence type="inferred from homology"/>
<evidence type="ECO:0000256" key="12">
    <source>
        <dbReference type="ARBA" id="ARBA00042730"/>
    </source>
</evidence>
<dbReference type="PANTHER" id="PTHR11954">
    <property type="entry name" value="D-DOPACHROME DECARBOXYLASE"/>
    <property type="match status" value="1"/>
</dbReference>
<evidence type="ECO:0000256" key="11">
    <source>
        <dbReference type="ARBA" id="ARBA00041912"/>
    </source>
</evidence>
<dbReference type="GO" id="GO:0005125">
    <property type="term" value="F:cytokine activity"/>
    <property type="evidence" value="ECO:0007669"/>
    <property type="project" value="UniProtKB-KW"/>
</dbReference>
<comment type="similarity">
    <text evidence="2">Belongs to the MIF family.</text>
</comment>
<evidence type="ECO:0000256" key="1">
    <source>
        <dbReference type="ARBA" id="ARBA00004613"/>
    </source>
</evidence>
<dbReference type="PANTHER" id="PTHR11954:SF6">
    <property type="entry name" value="MACROPHAGE MIGRATION INHIBITORY FACTOR"/>
    <property type="match status" value="1"/>
</dbReference>
<name>A0AAE0SPP4_9BIVA</name>
<dbReference type="InterPro" id="IPR014347">
    <property type="entry name" value="Tautomerase/MIF_sf"/>
</dbReference>
<comment type="catalytic activity">
    <reaction evidence="7">
        <text>L-dopachrome = 5,6-dihydroxyindole-2-carboxylate</text>
        <dbReference type="Rhea" id="RHEA:13041"/>
        <dbReference type="ChEBI" id="CHEBI:16875"/>
        <dbReference type="ChEBI" id="CHEBI:57509"/>
        <dbReference type="EC" id="5.3.3.12"/>
    </reaction>
</comment>
<dbReference type="Proteomes" id="UP001195483">
    <property type="component" value="Unassembled WGS sequence"/>
</dbReference>
<evidence type="ECO:0000256" key="4">
    <source>
        <dbReference type="ARBA" id="ARBA00022525"/>
    </source>
</evidence>
<dbReference type="EC" id="5.3.3.12" evidence="8"/>
<keyword evidence="5" id="KW-0413">Isomerase</keyword>
<evidence type="ECO:0000256" key="8">
    <source>
        <dbReference type="ARBA" id="ARBA00038932"/>
    </source>
</evidence>
<comment type="subcellular location">
    <subcellularLocation>
        <location evidence="1">Secreted</location>
    </subcellularLocation>
</comment>
<evidence type="ECO:0000256" key="10">
    <source>
        <dbReference type="ARBA" id="ARBA00041631"/>
    </source>
</evidence>
<keyword evidence="4" id="KW-0964">Secreted</keyword>
<organism evidence="13 14">
    <name type="scientific">Potamilus streckersoni</name>
    <dbReference type="NCBI Taxonomy" id="2493646"/>
    <lineage>
        <taxon>Eukaryota</taxon>
        <taxon>Metazoa</taxon>
        <taxon>Spiralia</taxon>
        <taxon>Lophotrochozoa</taxon>
        <taxon>Mollusca</taxon>
        <taxon>Bivalvia</taxon>
        <taxon>Autobranchia</taxon>
        <taxon>Heteroconchia</taxon>
        <taxon>Palaeoheterodonta</taxon>
        <taxon>Unionida</taxon>
        <taxon>Unionoidea</taxon>
        <taxon>Unionidae</taxon>
        <taxon>Ambleminae</taxon>
        <taxon>Lampsilini</taxon>
        <taxon>Potamilus</taxon>
    </lineage>
</organism>
<dbReference type="GO" id="GO:0050178">
    <property type="term" value="F:phenylpyruvate tautomerase activity"/>
    <property type="evidence" value="ECO:0007669"/>
    <property type="project" value="UniProtKB-EC"/>
</dbReference>
<dbReference type="EMBL" id="JAEAOA010001512">
    <property type="protein sequence ID" value="KAK3595764.1"/>
    <property type="molecule type" value="Genomic_DNA"/>
</dbReference>
<evidence type="ECO:0000313" key="14">
    <source>
        <dbReference type="Proteomes" id="UP001195483"/>
    </source>
</evidence>
<evidence type="ECO:0000256" key="7">
    <source>
        <dbReference type="ARBA" id="ARBA00036823"/>
    </source>
</evidence>
<evidence type="ECO:0000256" key="6">
    <source>
        <dbReference type="ARBA" id="ARBA00036735"/>
    </source>
</evidence>
<dbReference type="AlphaFoldDB" id="A0AAE0SPP4"/>
<evidence type="ECO:0000256" key="5">
    <source>
        <dbReference type="ARBA" id="ARBA00023235"/>
    </source>
</evidence>
<comment type="catalytic activity">
    <reaction evidence="6">
        <text>3-phenylpyruvate = enol-phenylpyruvate</text>
        <dbReference type="Rhea" id="RHEA:17097"/>
        <dbReference type="ChEBI" id="CHEBI:16815"/>
        <dbReference type="ChEBI" id="CHEBI:18005"/>
        <dbReference type="EC" id="5.3.2.1"/>
    </reaction>
</comment>
<dbReference type="InterPro" id="IPR001398">
    <property type="entry name" value="Macrophage_inhib_fac"/>
</dbReference>
<comment type="caution">
    <text evidence="13">The sequence shown here is derived from an EMBL/GenBank/DDBJ whole genome shotgun (WGS) entry which is preliminary data.</text>
</comment>
<dbReference type="GO" id="GO:0005615">
    <property type="term" value="C:extracellular space"/>
    <property type="evidence" value="ECO:0007669"/>
    <property type="project" value="UniProtKB-KW"/>
</dbReference>
<keyword evidence="3" id="KW-0202">Cytokine</keyword>
<dbReference type="Gene3D" id="3.30.429.10">
    <property type="entry name" value="Macrophage Migration Inhibitory Factor"/>
    <property type="match status" value="1"/>
</dbReference>
<evidence type="ECO:0000256" key="2">
    <source>
        <dbReference type="ARBA" id="ARBA00005851"/>
    </source>
</evidence>
<evidence type="ECO:0000313" key="13">
    <source>
        <dbReference type="EMBL" id="KAK3595764.1"/>
    </source>
</evidence>
<keyword evidence="14" id="KW-1185">Reference proteome</keyword>
<gene>
    <name evidence="13" type="ORF">CHS0354_025396</name>
</gene>
<reference evidence="13" key="1">
    <citation type="journal article" date="2021" name="Genome Biol. Evol.">
        <title>A High-Quality Reference Genome for a Parasitic Bivalve with Doubly Uniparental Inheritance (Bivalvia: Unionida).</title>
        <authorList>
            <person name="Smith C.H."/>
        </authorList>
    </citation>
    <scope>NUCLEOTIDE SEQUENCE</scope>
    <source>
        <strain evidence="13">CHS0354</strain>
    </source>
</reference>
<accession>A0AAE0SPP4</accession>
<dbReference type="Pfam" id="PF01187">
    <property type="entry name" value="MIF"/>
    <property type="match status" value="1"/>
</dbReference>
<dbReference type="SUPFAM" id="SSF55331">
    <property type="entry name" value="Tautomerase/MIF"/>
    <property type="match status" value="1"/>
</dbReference>
<dbReference type="GO" id="GO:0004167">
    <property type="term" value="F:dopachrome isomerase activity"/>
    <property type="evidence" value="ECO:0007669"/>
    <property type="project" value="UniProtKB-EC"/>
</dbReference>